<evidence type="ECO:0000313" key="2">
    <source>
        <dbReference type="Proteomes" id="UP000076038"/>
    </source>
</evidence>
<name>A0A143QG86_RHOFA</name>
<proteinExistence type="predicted"/>
<keyword evidence="2" id="KW-1185">Reference proteome</keyword>
<dbReference type="Proteomes" id="UP000076038">
    <property type="component" value="Chromosome"/>
</dbReference>
<dbReference type="PATRIC" id="fig|1653479.3.peg.546"/>
<accession>A0A143QG86</accession>
<sequence length="70" mass="8172">MPVEAQHEPAQQAWPTGFKEFLVCEFTDFSPLVTRAMEDNCASLFHDGPYGRSGFWRTFRAVFREFVWPV</sequence>
<dbReference type="AlphaFoldDB" id="A0A143QG86"/>
<evidence type="ECO:0000313" key="1">
    <source>
        <dbReference type="EMBL" id="AMY21856.1"/>
    </source>
</evidence>
<dbReference type="EMBL" id="CP015220">
    <property type="protein sequence ID" value="AMY21856.1"/>
    <property type="molecule type" value="Genomic_DNA"/>
</dbReference>
<evidence type="ECO:0008006" key="3">
    <source>
        <dbReference type="Google" id="ProtNLM"/>
    </source>
</evidence>
<gene>
    <name evidence="1" type="ORF">A3Q41_00536</name>
</gene>
<reference evidence="1 2" key="1">
    <citation type="journal article" date="2016" name="Genome Announc.">
        <title>Complete Genome and Plasmid Sequences for Rhodococcus fascians D188 and Draft Sequences for Rhodococcus Isolates PBTS 1 and PBTS 2.</title>
        <authorList>
            <person name="Stamler R.A."/>
            <person name="Vereecke D."/>
            <person name="Zhang Y."/>
            <person name="Schilkey F."/>
            <person name="Devitt N."/>
            <person name="Randall J.J."/>
        </authorList>
    </citation>
    <scope>NUCLEOTIDE SEQUENCE [LARGE SCALE GENOMIC DNA]</scope>
    <source>
        <strain evidence="1 2">PBTS2</strain>
    </source>
</reference>
<protein>
    <recommendedName>
        <fullName evidence="3">Inositol 2-dehydrogenase</fullName>
    </recommendedName>
</protein>
<dbReference type="KEGG" id="rhs:A3Q41_00536"/>
<organism evidence="1 2">
    <name type="scientific">Rhodococcoides fascians</name>
    <name type="common">Rhodococcus fascians</name>
    <dbReference type="NCBI Taxonomy" id="1828"/>
    <lineage>
        <taxon>Bacteria</taxon>
        <taxon>Bacillati</taxon>
        <taxon>Actinomycetota</taxon>
        <taxon>Actinomycetes</taxon>
        <taxon>Mycobacteriales</taxon>
        <taxon>Nocardiaceae</taxon>
        <taxon>Rhodococcoides</taxon>
    </lineage>
</organism>
<reference evidence="2" key="2">
    <citation type="submission" date="2016-04" db="EMBL/GenBank/DDBJ databases">
        <title>Complete Genome and Plasmid Sequences for Rhodococcus fascians D188 and Draft Sequences for Rhodococcus spp. Isolates PBTS 1 and PBTS 2.</title>
        <authorList>
            <person name="Stamer R."/>
            <person name="Vereecke D."/>
            <person name="Zhang Y."/>
            <person name="Schilkey F."/>
            <person name="Devitt N."/>
            <person name="Randall J."/>
        </authorList>
    </citation>
    <scope>NUCLEOTIDE SEQUENCE [LARGE SCALE GENOMIC DNA]</scope>
    <source>
        <strain evidence="2">PBTS2</strain>
    </source>
</reference>